<dbReference type="InterPro" id="IPR042206">
    <property type="entry name" value="CRISPR-assoc_Cas1_C"/>
</dbReference>
<keyword evidence="7" id="KW-0238">DNA-binding</keyword>
<evidence type="ECO:0000256" key="5">
    <source>
        <dbReference type="ARBA" id="ARBA00022842"/>
    </source>
</evidence>
<dbReference type="PANTHER" id="PTHR34353:SF2">
    <property type="entry name" value="CRISPR-ASSOCIATED ENDONUCLEASE CAS1 1"/>
    <property type="match status" value="1"/>
</dbReference>
<dbReference type="PATRIC" id="fig|2209.41.peg.3227"/>
<evidence type="ECO:0000256" key="4">
    <source>
        <dbReference type="ARBA" id="ARBA00022801"/>
    </source>
</evidence>
<dbReference type="PANTHER" id="PTHR34353">
    <property type="entry name" value="CRISPR-ASSOCIATED ENDONUCLEASE CAS1 1"/>
    <property type="match status" value="1"/>
</dbReference>
<evidence type="ECO:0000256" key="8">
    <source>
        <dbReference type="ARBA" id="ARBA00023211"/>
    </source>
</evidence>
<protein>
    <recommendedName>
        <fullName evidence="11">CRISPR-associated endonuclease Cas1</fullName>
    </recommendedName>
</protein>
<evidence type="ECO:0000256" key="6">
    <source>
        <dbReference type="ARBA" id="ARBA00023118"/>
    </source>
</evidence>
<dbReference type="GO" id="GO:0016787">
    <property type="term" value="F:hydrolase activity"/>
    <property type="evidence" value="ECO:0007669"/>
    <property type="project" value="UniProtKB-KW"/>
</dbReference>
<keyword evidence="3" id="KW-0255">Endonuclease</keyword>
<dbReference type="GO" id="GO:0004519">
    <property type="term" value="F:endonuclease activity"/>
    <property type="evidence" value="ECO:0007669"/>
    <property type="project" value="UniProtKB-KW"/>
</dbReference>
<dbReference type="GO" id="GO:0046872">
    <property type="term" value="F:metal ion binding"/>
    <property type="evidence" value="ECO:0007669"/>
    <property type="project" value="UniProtKB-KW"/>
</dbReference>
<dbReference type="GO" id="GO:0043571">
    <property type="term" value="P:maintenance of CRISPR repeat elements"/>
    <property type="evidence" value="ECO:0007669"/>
    <property type="project" value="InterPro"/>
</dbReference>
<dbReference type="NCBIfam" id="TIGR00287">
    <property type="entry name" value="cas1"/>
    <property type="match status" value="1"/>
</dbReference>
<keyword evidence="2" id="KW-0479">Metal-binding</keyword>
<evidence type="ECO:0008006" key="11">
    <source>
        <dbReference type="Google" id="ProtNLM"/>
    </source>
</evidence>
<proteinExistence type="predicted"/>
<dbReference type="GO" id="GO:0051607">
    <property type="term" value="P:defense response to virus"/>
    <property type="evidence" value="ECO:0007669"/>
    <property type="project" value="UniProtKB-KW"/>
</dbReference>
<dbReference type="GO" id="GO:0003677">
    <property type="term" value="F:DNA binding"/>
    <property type="evidence" value="ECO:0007669"/>
    <property type="project" value="UniProtKB-KW"/>
</dbReference>
<organism evidence="9 10">
    <name type="scientific">Methanosarcina mazei</name>
    <name type="common">Methanosarcina frisia</name>
    <dbReference type="NCBI Taxonomy" id="2209"/>
    <lineage>
        <taxon>Archaea</taxon>
        <taxon>Methanobacteriati</taxon>
        <taxon>Methanobacteriota</taxon>
        <taxon>Stenosarchaea group</taxon>
        <taxon>Methanomicrobia</taxon>
        <taxon>Methanosarcinales</taxon>
        <taxon>Methanosarcinaceae</taxon>
        <taxon>Methanosarcina</taxon>
    </lineage>
</organism>
<reference evidence="9 10" key="1">
    <citation type="journal article" date="2015" name="ISME J.">
        <title>Genomic and phenotypic differentiation among Methanosarcina mazei populations from Columbia River sediment.</title>
        <authorList>
            <person name="Youngblut N.D."/>
            <person name="Wirth J.S."/>
            <person name="Henriksen J.R."/>
            <person name="Smith M."/>
            <person name="Simon H."/>
            <person name="Metcalf W.W."/>
            <person name="Whitaker R.J."/>
        </authorList>
    </citation>
    <scope>NUCLEOTIDE SEQUENCE [LARGE SCALE GENOMIC DNA]</scope>
    <source>
        <strain evidence="9 10">2.F.T.2.6</strain>
    </source>
</reference>
<dbReference type="AlphaFoldDB" id="A0A0F8EA19"/>
<dbReference type="CDD" id="cd09634">
    <property type="entry name" value="Cas1_I-II-III"/>
    <property type="match status" value="1"/>
</dbReference>
<keyword evidence="8" id="KW-0464">Manganese</keyword>
<dbReference type="InterPro" id="IPR002729">
    <property type="entry name" value="CRISPR-assoc_Cas1"/>
</dbReference>
<evidence type="ECO:0000313" key="9">
    <source>
        <dbReference type="EMBL" id="KKG11723.1"/>
    </source>
</evidence>
<evidence type="ECO:0000313" key="10">
    <source>
        <dbReference type="Proteomes" id="UP000034047"/>
    </source>
</evidence>
<keyword evidence="4" id="KW-0378">Hydrolase</keyword>
<evidence type="ECO:0000256" key="7">
    <source>
        <dbReference type="ARBA" id="ARBA00023125"/>
    </source>
</evidence>
<name>A0A0F8EA19_METMZ</name>
<evidence type="ECO:0000256" key="1">
    <source>
        <dbReference type="ARBA" id="ARBA00022722"/>
    </source>
</evidence>
<evidence type="ECO:0000256" key="3">
    <source>
        <dbReference type="ARBA" id="ARBA00022759"/>
    </source>
</evidence>
<keyword evidence="6" id="KW-0051">Antiviral defense</keyword>
<keyword evidence="5" id="KW-0460">Magnesium</keyword>
<accession>A0A0F8EA19</accession>
<dbReference type="InterPro" id="IPR050646">
    <property type="entry name" value="Cas1"/>
</dbReference>
<dbReference type="Gene3D" id="1.20.120.920">
    <property type="entry name" value="CRISPR-associated endonuclease Cas1, C-terminal domain"/>
    <property type="match status" value="1"/>
</dbReference>
<dbReference type="Pfam" id="PF01867">
    <property type="entry name" value="Cas_Cas1"/>
    <property type="match status" value="1"/>
</dbReference>
<keyword evidence="1" id="KW-0540">Nuclease</keyword>
<evidence type="ECO:0000256" key="2">
    <source>
        <dbReference type="ARBA" id="ARBA00022723"/>
    </source>
</evidence>
<dbReference type="EMBL" id="JJOU01000153">
    <property type="protein sequence ID" value="KKG11723.1"/>
    <property type="molecule type" value="Genomic_DNA"/>
</dbReference>
<sequence>MLEEYCLRAINSVGLDAHVGFLHEMTPSKNSLAYDLQEPFRFLVDLAVISLIESVAMESKDFIRTENYNLRLKPTGARKIVNEFSSMLNKKVSYQGKESTWSYVIFLKVRELAHYLTSRKEKLDFVKPEYEIERIDSYDIRQKILNIFYVDWKKLGFSKGTLHYMKQNAKSDKPFTLNAYVLDRVNKWEELVSSQK</sequence>
<comment type="caution">
    <text evidence="9">The sequence shown here is derived from an EMBL/GenBank/DDBJ whole genome shotgun (WGS) entry which is preliminary data.</text>
</comment>
<gene>
    <name evidence="9" type="ORF">DU34_14835</name>
</gene>
<dbReference type="Proteomes" id="UP000034047">
    <property type="component" value="Unassembled WGS sequence"/>
</dbReference>
<dbReference type="RefSeq" id="WP_080940432.1">
    <property type="nucleotide sequence ID" value="NZ_JJOU01000153.1"/>
</dbReference>